<evidence type="ECO:0000256" key="1">
    <source>
        <dbReference type="ARBA" id="ARBA00007847"/>
    </source>
</evidence>
<dbReference type="EMBL" id="CP002038">
    <property type="protein sequence ID" value="ADM97791.1"/>
    <property type="molecule type" value="Genomic_DNA"/>
</dbReference>
<dbReference type="Gene3D" id="3.40.50.1860">
    <property type="match status" value="2"/>
</dbReference>
<dbReference type="HOGENOM" id="CLU_055360_2_2_6"/>
<evidence type="ECO:0000313" key="3">
    <source>
        <dbReference type="EMBL" id="ADM97791.1"/>
    </source>
</evidence>
<keyword evidence="4" id="KW-1185">Reference proteome</keyword>
<comment type="similarity">
    <text evidence="1">Belongs to the aspartate/glutamate racemases family.</text>
</comment>
<dbReference type="EC" id="5.1.1.13" evidence="3"/>
<dbReference type="PANTHER" id="PTHR21198">
    <property type="entry name" value="GLUTAMATE RACEMASE"/>
    <property type="match status" value="1"/>
</dbReference>
<dbReference type="InterPro" id="IPR001920">
    <property type="entry name" value="Asp/Glu_race"/>
</dbReference>
<dbReference type="KEGG" id="ddd:Dda3937_02690"/>
<dbReference type="STRING" id="198628.Dda3937_02690"/>
<dbReference type="AlphaFoldDB" id="E0SHM6"/>
<organism evidence="3 4">
    <name type="scientific">Dickeya dadantii (strain 3937)</name>
    <name type="common">Erwinia chrysanthemi (strain 3937)</name>
    <dbReference type="NCBI Taxonomy" id="198628"/>
    <lineage>
        <taxon>Bacteria</taxon>
        <taxon>Pseudomonadati</taxon>
        <taxon>Pseudomonadota</taxon>
        <taxon>Gammaproteobacteria</taxon>
        <taxon>Enterobacterales</taxon>
        <taxon>Pectobacteriaceae</taxon>
        <taxon>Dickeya</taxon>
    </lineage>
</organism>
<gene>
    <name evidence="3" type="ordered locus">Dda3937_02690</name>
</gene>
<dbReference type="GO" id="GO:0047689">
    <property type="term" value="F:aspartate racemase activity"/>
    <property type="evidence" value="ECO:0007669"/>
    <property type="project" value="UniProtKB-EC"/>
</dbReference>
<evidence type="ECO:0000313" key="4">
    <source>
        <dbReference type="Proteomes" id="UP000006859"/>
    </source>
</evidence>
<evidence type="ECO:0000256" key="2">
    <source>
        <dbReference type="ARBA" id="ARBA00023235"/>
    </source>
</evidence>
<dbReference type="InterPro" id="IPR004380">
    <property type="entry name" value="Asp_race"/>
</dbReference>
<sequence>MMPSPARFLVGVLGGMGPLATVDLLQKIIAATPAERDQQHVPVAVWNVPQIPDRQRALAGIGASPLPALLDGVERLNRLDISHLIIPCNTAHHWFDELQAASRAPVLHIADVTLIQAQAALADTSSPRVGLIATHGTLAAGWYQRRLAALDIETVLPDEQEMDNLFVPGCYAVKRGDVAAGGGLFGQLAERLAARGATHLILACTEVAPGLAAMQSRWLARSIDSTEALARHCVALWREQAGGNEKPPDGWDRTGG</sequence>
<proteinExistence type="inferred from homology"/>
<dbReference type="InterPro" id="IPR015942">
    <property type="entry name" value="Asp/Glu/hydantoin_racemase"/>
</dbReference>
<dbReference type="PANTHER" id="PTHR21198:SF7">
    <property type="entry name" value="ASPARTATE-GLUTAMATE RACEMASE FAMILY"/>
    <property type="match status" value="1"/>
</dbReference>
<dbReference type="eggNOG" id="COG1794">
    <property type="taxonomic scope" value="Bacteria"/>
</dbReference>
<dbReference type="NCBIfam" id="TIGR00035">
    <property type="entry name" value="asp_race"/>
    <property type="match status" value="1"/>
</dbReference>
<protein>
    <submittedName>
        <fullName evidence="3">Probable aspartate racemase</fullName>
        <ecNumber evidence="3">5.1.1.13</ecNumber>
    </submittedName>
</protein>
<accession>E0SHM6</accession>
<reference evidence="3 4" key="1">
    <citation type="journal article" date="2011" name="J. Bacteriol.">
        <title>Genome sequence of the plant-pathogenic bacterium Dickeya dadantii 3937.</title>
        <authorList>
            <person name="Glasner J.D."/>
            <person name="Yang C.H."/>
            <person name="Reverchon S."/>
            <person name="Hugouvieux-Cotte-Pattat N."/>
            <person name="Condemine G."/>
            <person name="Bohin J.P."/>
            <person name="Van Gijsegem F."/>
            <person name="Yang S."/>
            <person name="Franza T."/>
            <person name="Expert D."/>
            <person name="Plunkett G. III"/>
            <person name="San Francisco M.J."/>
            <person name="Charkowski A.O."/>
            <person name="Py B."/>
            <person name="Bell K."/>
            <person name="Rauscher L."/>
            <person name="Rodriguez-Palenzuela P."/>
            <person name="Toussaint A."/>
            <person name="Holeva M.C."/>
            <person name="He S.Y."/>
            <person name="Douet V."/>
            <person name="Boccara M."/>
            <person name="Blanco C."/>
            <person name="Toth I."/>
            <person name="Anderson B.D."/>
            <person name="Biehl B.S."/>
            <person name="Mau B."/>
            <person name="Flynn S.M."/>
            <person name="Barras F."/>
            <person name="Lindeberg M."/>
            <person name="Birch P.R."/>
            <person name="Tsuyumu S."/>
            <person name="Shi X."/>
            <person name="Hibbing M."/>
            <person name="Yap M.N."/>
            <person name="Carpentier M."/>
            <person name="Dassa E."/>
            <person name="Umehara M."/>
            <person name="Kim J.F."/>
            <person name="Rusch M."/>
            <person name="Soni P."/>
            <person name="Mayhew G.F."/>
            <person name="Fouts D.E."/>
            <person name="Gill S.R."/>
            <person name="Blattner F.R."/>
            <person name="Keen N.T."/>
            <person name="Perna N.T."/>
        </authorList>
    </citation>
    <scope>NUCLEOTIDE SEQUENCE [LARGE SCALE GENOMIC DNA]</scope>
    <source>
        <strain evidence="3 4">3937</strain>
    </source>
</reference>
<dbReference type="Proteomes" id="UP000006859">
    <property type="component" value="Chromosome"/>
</dbReference>
<dbReference type="Pfam" id="PF01177">
    <property type="entry name" value="Asp_Glu_race"/>
    <property type="match status" value="1"/>
</dbReference>
<keyword evidence="2 3" id="KW-0413">Isomerase</keyword>
<dbReference type="SUPFAM" id="SSF53681">
    <property type="entry name" value="Aspartate/glutamate racemase"/>
    <property type="match status" value="2"/>
</dbReference>
<name>E0SHM6_DICD3</name>